<dbReference type="EMBL" id="CAFBON010000136">
    <property type="protein sequence ID" value="CAB4994183.1"/>
    <property type="molecule type" value="Genomic_DNA"/>
</dbReference>
<evidence type="ECO:0000313" key="1">
    <source>
        <dbReference type="EMBL" id="CAB4994183.1"/>
    </source>
</evidence>
<accession>A0A6J7NTZ8</accession>
<reference evidence="1" key="1">
    <citation type="submission" date="2020-05" db="EMBL/GenBank/DDBJ databases">
        <authorList>
            <person name="Chiriac C."/>
            <person name="Salcher M."/>
            <person name="Ghai R."/>
            <person name="Kavagutti S V."/>
        </authorList>
    </citation>
    <scope>NUCLEOTIDE SEQUENCE</scope>
</reference>
<organism evidence="1">
    <name type="scientific">freshwater metagenome</name>
    <dbReference type="NCBI Taxonomy" id="449393"/>
    <lineage>
        <taxon>unclassified sequences</taxon>
        <taxon>metagenomes</taxon>
        <taxon>ecological metagenomes</taxon>
    </lineage>
</organism>
<name>A0A6J7NTZ8_9ZZZZ</name>
<proteinExistence type="predicted"/>
<gene>
    <name evidence="1" type="ORF">UFOPK3954_01358</name>
</gene>
<sequence length="197" mass="21000">MRPLFTIVMTWDGPTAELVSGGALLTVNVEYPLPMESNPAPSVGEEELTGPAAEPVMDPFWRALRSGPMRSVCAAGSTPLPSTWGMIFLRKSLRGLFVPSFFVGAAVASPSAEAPSSWLGGFWERFRSSGETSWRCVRTIVRSSIGATRSPGSGALELLDGLSTAQAEMLARATTAASIRALRRRLGMTILCPVEPT</sequence>
<protein>
    <submittedName>
        <fullName evidence="1">Unannotated protein</fullName>
    </submittedName>
</protein>
<dbReference type="AlphaFoldDB" id="A0A6J7NTZ8"/>